<gene>
    <name evidence="1" type="ORF">S12H4_43009</name>
</gene>
<sequence length="64" mass="7144">MPLYEVAILEESKDEGGLETLVVGPVTVVARDPYSAAVITTEENAEAVRKVDRQRMEVLVRPFR</sequence>
<reference evidence="1" key="1">
    <citation type="journal article" date="2014" name="Front. Microbiol.">
        <title>High frequency of phylogenetically diverse reductive dehalogenase-homologous genes in deep subseafloor sedimentary metagenomes.</title>
        <authorList>
            <person name="Kawai M."/>
            <person name="Futagami T."/>
            <person name="Toyoda A."/>
            <person name="Takaki Y."/>
            <person name="Nishi S."/>
            <person name="Hori S."/>
            <person name="Arai W."/>
            <person name="Tsubouchi T."/>
            <person name="Morono Y."/>
            <person name="Uchiyama I."/>
            <person name="Ito T."/>
            <person name="Fujiyama A."/>
            <person name="Inagaki F."/>
            <person name="Takami H."/>
        </authorList>
    </citation>
    <scope>NUCLEOTIDE SEQUENCE</scope>
    <source>
        <strain evidence="1">Expedition CK06-06</strain>
    </source>
</reference>
<comment type="caution">
    <text evidence="1">The sequence shown here is derived from an EMBL/GenBank/DDBJ whole genome shotgun (WGS) entry which is preliminary data.</text>
</comment>
<evidence type="ECO:0000313" key="1">
    <source>
        <dbReference type="EMBL" id="GAJ04614.1"/>
    </source>
</evidence>
<protein>
    <submittedName>
        <fullName evidence="1">Uncharacterized protein</fullName>
    </submittedName>
</protein>
<accession>X1TH73</accession>
<proteinExistence type="predicted"/>
<organism evidence="1">
    <name type="scientific">marine sediment metagenome</name>
    <dbReference type="NCBI Taxonomy" id="412755"/>
    <lineage>
        <taxon>unclassified sequences</taxon>
        <taxon>metagenomes</taxon>
        <taxon>ecological metagenomes</taxon>
    </lineage>
</organism>
<dbReference type="AlphaFoldDB" id="X1TH73"/>
<name>X1TH73_9ZZZZ</name>
<dbReference type="EMBL" id="BARW01026358">
    <property type="protein sequence ID" value="GAJ04614.1"/>
    <property type="molecule type" value="Genomic_DNA"/>
</dbReference>